<protein>
    <submittedName>
        <fullName evidence="3">CDP-paratose 2-epimerase</fullName>
    </submittedName>
</protein>
<dbReference type="Gene3D" id="3.40.50.720">
    <property type="entry name" value="NAD(P)-binding Rossmann-like Domain"/>
    <property type="match status" value="1"/>
</dbReference>
<reference evidence="4" key="1">
    <citation type="submission" date="2017-09" db="EMBL/GenBank/DDBJ databases">
        <title>Depth-based differentiation of microbial function through sediment-hosted aquifers and enrichment of novel symbionts in the deep terrestrial subsurface.</title>
        <authorList>
            <person name="Probst A.J."/>
            <person name="Ladd B."/>
            <person name="Jarett J.K."/>
            <person name="Geller-Mcgrath D.E."/>
            <person name="Sieber C.M.K."/>
            <person name="Emerson J.B."/>
            <person name="Anantharaman K."/>
            <person name="Thomas B.C."/>
            <person name="Malmstrom R."/>
            <person name="Stieglmeier M."/>
            <person name="Klingl A."/>
            <person name="Woyke T."/>
            <person name="Ryan C.M."/>
            <person name="Banfield J.F."/>
        </authorList>
    </citation>
    <scope>NUCLEOTIDE SEQUENCE [LARGE SCALE GENOMIC DNA]</scope>
</reference>
<proteinExistence type="inferred from homology"/>
<organism evidence="3 4">
    <name type="scientific">Candidatus Roizmanbacteria bacterium CG_4_10_14_0_8_um_filter_35_28</name>
    <dbReference type="NCBI Taxonomy" id="1974827"/>
    <lineage>
        <taxon>Bacteria</taxon>
        <taxon>Candidatus Roizmaniibacteriota</taxon>
    </lineage>
</organism>
<evidence type="ECO:0000256" key="1">
    <source>
        <dbReference type="ARBA" id="ARBA00007637"/>
    </source>
</evidence>
<dbReference type="PANTHER" id="PTHR43000">
    <property type="entry name" value="DTDP-D-GLUCOSE 4,6-DEHYDRATASE-RELATED"/>
    <property type="match status" value="1"/>
</dbReference>
<dbReference type="Proteomes" id="UP000230344">
    <property type="component" value="Unassembled WGS sequence"/>
</dbReference>
<feature type="domain" description="NAD-dependent epimerase/dehydratase" evidence="2">
    <location>
        <begin position="3"/>
        <end position="250"/>
    </location>
</feature>
<evidence type="ECO:0000259" key="2">
    <source>
        <dbReference type="Pfam" id="PF01370"/>
    </source>
</evidence>
<evidence type="ECO:0000313" key="3">
    <source>
        <dbReference type="EMBL" id="PIY71273.1"/>
    </source>
</evidence>
<comment type="similarity">
    <text evidence="1">Belongs to the NAD(P)-dependent epimerase/dehydratase family.</text>
</comment>
<dbReference type="SUPFAM" id="SSF51735">
    <property type="entry name" value="NAD(P)-binding Rossmann-fold domains"/>
    <property type="match status" value="1"/>
</dbReference>
<comment type="caution">
    <text evidence="3">The sequence shown here is derived from an EMBL/GenBank/DDBJ whole genome shotgun (WGS) entry which is preliminary data.</text>
</comment>
<dbReference type="InterPro" id="IPR036291">
    <property type="entry name" value="NAD(P)-bd_dom_sf"/>
</dbReference>
<dbReference type="Pfam" id="PF01370">
    <property type="entry name" value="Epimerase"/>
    <property type="match status" value="1"/>
</dbReference>
<sequence>MNILITGGVGFIGTNAAIYFSYDKKNKITLIDNFSRVGVDLNAQFLKENFPKIRIINSYVGAIKNYEKEIKTANVIIHLAGQTAVTTSIKKPHYDFKNNLLESFILLDFVRRNNPKAIIIYSSTNKVYGDLKHLDSKYQPIDENEKLDFISPYGCSKGATDLYFLDYARIYNLKTVVFRQSCIYGPHQIGVEDQGWVAHFTKQFLFKKPITIFGDGNQIRDLLYVEDLIQAYDLAINKINKSRGQVFNIGGGVKNVYSLLQVINILEKYFKYKIKISYQPMRVGDQKYFVSVNKKIKKLLDWQPKTDFKEGLKKLIDWQKNNL</sequence>
<name>A0A2M7QG25_9BACT</name>
<dbReference type="InterPro" id="IPR001509">
    <property type="entry name" value="Epimerase_deHydtase"/>
</dbReference>
<accession>A0A2M7QG25</accession>
<dbReference type="EMBL" id="PFLH01000014">
    <property type="protein sequence ID" value="PIY71273.1"/>
    <property type="molecule type" value="Genomic_DNA"/>
</dbReference>
<gene>
    <name evidence="3" type="ORF">COY88_01265</name>
</gene>
<evidence type="ECO:0000313" key="4">
    <source>
        <dbReference type="Proteomes" id="UP000230344"/>
    </source>
</evidence>
<dbReference type="AlphaFoldDB" id="A0A2M7QG25"/>